<name>A0A017T9Z7_9BACT</name>
<dbReference type="AlphaFoldDB" id="A0A017T9Z7"/>
<sequence>MSDHADKVALVTGAAAGLGEAIAVKLHAEGARVVLADTDADRASAVAHRLDPTGARTQVLQTDVSDPRAVEALVAATVKRFGALHLAVNNAGITGPHEVDTADYDIQTWNQVLAIDLGGVFFGMKYEIPAMLASGGGAIVNMSSGAGVVGQPGTPAYVAAKHAIIGLTRATALEYAARNIRVTAIAPGFIATESMRTLPDDARAEIAAQHPVGRMGRPEEVAELTSFLLSDRAAFITGSVHLIDGGLTAR</sequence>
<dbReference type="InterPro" id="IPR020904">
    <property type="entry name" value="Sc_DH/Rdtase_CS"/>
</dbReference>
<proteinExistence type="inferred from homology"/>
<dbReference type="eggNOG" id="COG1028">
    <property type="taxonomic scope" value="Bacteria"/>
</dbReference>
<gene>
    <name evidence="5" type="ORF">CAP_2935</name>
</gene>
<comment type="similarity">
    <text evidence="1">Belongs to the short-chain dehydrogenases/reductases (SDR) family.</text>
</comment>
<reference evidence="5 6" key="1">
    <citation type="submission" date="2013-05" db="EMBL/GenBank/DDBJ databases">
        <title>Genome assembly of Chondromyces apiculatus DSM 436.</title>
        <authorList>
            <person name="Sharma G."/>
            <person name="Khatri I."/>
            <person name="Kaur C."/>
            <person name="Mayilraj S."/>
            <person name="Subramanian S."/>
        </authorList>
    </citation>
    <scope>NUCLEOTIDE SEQUENCE [LARGE SCALE GENOMIC DNA]</scope>
    <source>
        <strain evidence="5 6">DSM 436</strain>
    </source>
</reference>
<dbReference type="OrthoDB" id="5457012at2"/>
<dbReference type="Pfam" id="PF13561">
    <property type="entry name" value="adh_short_C2"/>
    <property type="match status" value="1"/>
</dbReference>
<dbReference type="NCBIfam" id="NF009466">
    <property type="entry name" value="PRK12826.1-2"/>
    <property type="match status" value="1"/>
</dbReference>
<dbReference type="PRINTS" id="PR00080">
    <property type="entry name" value="SDRFAMILY"/>
</dbReference>
<dbReference type="FunFam" id="3.40.50.720:FF:000084">
    <property type="entry name" value="Short-chain dehydrogenase reductase"/>
    <property type="match status" value="1"/>
</dbReference>
<accession>A0A017T9Z7</accession>
<dbReference type="PROSITE" id="PS00061">
    <property type="entry name" value="ADH_SHORT"/>
    <property type="match status" value="1"/>
</dbReference>
<comment type="caution">
    <text evidence="5">The sequence shown here is derived from an EMBL/GenBank/DDBJ whole genome shotgun (WGS) entry which is preliminary data.</text>
</comment>
<evidence type="ECO:0000256" key="2">
    <source>
        <dbReference type="ARBA" id="ARBA00023002"/>
    </source>
</evidence>
<evidence type="ECO:0000256" key="3">
    <source>
        <dbReference type="ARBA" id="ARBA00023027"/>
    </source>
</evidence>
<evidence type="ECO:0000313" key="5">
    <source>
        <dbReference type="EMBL" id="EYF05645.1"/>
    </source>
</evidence>
<dbReference type="InterPro" id="IPR057326">
    <property type="entry name" value="KR_dom"/>
</dbReference>
<dbReference type="Proteomes" id="UP000019678">
    <property type="component" value="Unassembled WGS sequence"/>
</dbReference>
<keyword evidence="6" id="KW-1185">Reference proteome</keyword>
<dbReference type="Gene3D" id="3.40.50.720">
    <property type="entry name" value="NAD(P)-binding Rossmann-like Domain"/>
    <property type="match status" value="1"/>
</dbReference>
<keyword evidence="2" id="KW-0560">Oxidoreductase</keyword>
<dbReference type="InterPro" id="IPR036291">
    <property type="entry name" value="NAD(P)-bd_dom_sf"/>
</dbReference>
<dbReference type="GO" id="GO:0016491">
    <property type="term" value="F:oxidoreductase activity"/>
    <property type="evidence" value="ECO:0007669"/>
    <property type="project" value="UniProtKB-KW"/>
</dbReference>
<dbReference type="PANTHER" id="PTHR24321">
    <property type="entry name" value="DEHYDROGENASES, SHORT CHAIN"/>
    <property type="match status" value="1"/>
</dbReference>
<dbReference type="PRINTS" id="PR00081">
    <property type="entry name" value="GDHRDH"/>
</dbReference>
<dbReference type="SUPFAM" id="SSF51735">
    <property type="entry name" value="NAD(P)-binding Rossmann-fold domains"/>
    <property type="match status" value="1"/>
</dbReference>
<evidence type="ECO:0000313" key="6">
    <source>
        <dbReference type="Proteomes" id="UP000019678"/>
    </source>
</evidence>
<dbReference type="SMART" id="SM00822">
    <property type="entry name" value="PKS_KR"/>
    <property type="match status" value="1"/>
</dbReference>
<evidence type="ECO:0000256" key="1">
    <source>
        <dbReference type="ARBA" id="ARBA00006484"/>
    </source>
</evidence>
<dbReference type="InterPro" id="IPR002347">
    <property type="entry name" value="SDR_fam"/>
</dbReference>
<organism evidence="5 6">
    <name type="scientific">Chondromyces apiculatus DSM 436</name>
    <dbReference type="NCBI Taxonomy" id="1192034"/>
    <lineage>
        <taxon>Bacteria</taxon>
        <taxon>Pseudomonadati</taxon>
        <taxon>Myxococcota</taxon>
        <taxon>Polyangia</taxon>
        <taxon>Polyangiales</taxon>
        <taxon>Polyangiaceae</taxon>
        <taxon>Chondromyces</taxon>
    </lineage>
</organism>
<feature type="domain" description="Ketoreductase" evidence="4">
    <location>
        <begin position="7"/>
        <end position="198"/>
    </location>
</feature>
<protein>
    <submittedName>
        <fullName evidence="5">3-oxoacyl-[acyl-carrier protein] reductase</fullName>
    </submittedName>
</protein>
<dbReference type="RefSeq" id="WP_044241315.1">
    <property type="nucleotide sequence ID" value="NZ_ASRX01000021.1"/>
</dbReference>
<dbReference type="EMBL" id="ASRX01000021">
    <property type="protein sequence ID" value="EYF05645.1"/>
    <property type="molecule type" value="Genomic_DNA"/>
</dbReference>
<keyword evidence="3" id="KW-0520">NAD</keyword>
<dbReference type="NCBIfam" id="NF005559">
    <property type="entry name" value="PRK07231.1"/>
    <property type="match status" value="1"/>
</dbReference>
<evidence type="ECO:0000259" key="4">
    <source>
        <dbReference type="SMART" id="SM00822"/>
    </source>
</evidence>
<dbReference type="STRING" id="1192034.CAP_2935"/>
<dbReference type="PANTHER" id="PTHR24321:SF8">
    <property type="entry name" value="ESTRADIOL 17-BETA-DEHYDROGENASE 8-RELATED"/>
    <property type="match status" value="1"/>
</dbReference>